<dbReference type="GO" id="GO:0035673">
    <property type="term" value="F:oligopeptide transmembrane transporter activity"/>
    <property type="evidence" value="ECO:0007669"/>
    <property type="project" value="InterPro"/>
</dbReference>
<comment type="caution">
    <text evidence="11">The sequence shown here is derived from an EMBL/GenBank/DDBJ whole genome shotgun (WGS) entry which is preliminary data.</text>
</comment>
<keyword evidence="7 10" id="KW-1133">Transmembrane helix</keyword>
<evidence type="ECO:0000256" key="8">
    <source>
        <dbReference type="ARBA" id="ARBA00023136"/>
    </source>
</evidence>
<feature type="transmembrane region" description="Helical" evidence="10">
    <location>
        <begin position="342"/>
        <end position="362"/>
    </location>
</feature>
<dbReference type="GO" id="GO:0016020">
    <property type="term" value="C:membrane"/>
    <property type="evidence" value="ECO:0007669"/>
    <property type="project" value="UniProtKB-SubCell"/>
</dbReference>
<name>A0A2S5B7K1_9BASI</name>
<evidence type="ECO:0000256" key="9">
    <source>
        <dbReference type="SAM" id="MobiDB-lite"/>
    </source>
</evidence>
<dbReference type="EMBL" id="PJQD01000047">
    <property type="protein sequence ID" value="POY72750.1"/>
    <property type="molecule type" value="Genomic_DNA"/>
</dbReference>
<feature type="transmembrane region" description="Helical" evidence="10">
    <location>
        <begin position="610"/>
        <end position="631"/>
    </location>
</feature>
<dbReference type="GO" id="GO:0015031">
    <property type="term" value="P:protein transport"/>
    <property type="evidence" value="ECO:0007669"/>
    <property type="project" value="UniProtKB-KW"/>
</dbReference>
<feature type="transmembrane region" description="Helical" evidence="10">
    <location>
        <begin position="643"/>
        <end position="670"/>
    </location>
</feature>
<feature type="transmembrane region" description="Helical" evidence="10">
    <location>
        <begin position="481"/>
        <end position="500"/>
    </location>
</feature>
<evidence type="ECO:0000256" key="10">
    <source>
        <dbReference type="SAM" id="Phobius"/>
    </source>
</evidence>
<comment type="subcellular location">
    <subcellularLocation>
        <location evidence="1">Membrane</location>
        <topology evidence="1">Multi-pass membrane protein</topology>
    </subcellularLocation>
</comment>
<dbReference type="Proteomes" id="UP000237144">
    <property type="component" value="Unassembled WGS sequence"/>
</dbReference>
<evidence type="ECO:0000256" key="7">
    <source>
        <dbReference type="ARBA" id="ARBA00022989"/>
    </source>
</evidence>
<feature type="region of interest" description="Disordered" evidence="9">
    <location>
        <begin position="1"/>
        <end position="73"/>
    </location>
</feature>
<proteinExistence type="inferred from homology"/>
<dbReference type="OrthoDB" id="9986677at2759"/>
<evidence type="ECO:0000256" key="6">
    <source>
        <dbReference type="ARBA" id="ARBA00022927"/>
    </source>
</evidence>
<feature type="compositionally biased region" description="Acidic residues" evidence="9">
    <location>
        <begin position="34"/>
        <end position="43"/>
    </location>
</feature>
<feature type="transmembrane region" description="Helical" evidence="10">
    <location>
        <begin position="844"/>
        <end position="865"/>
    </location>
</feature>
<feature type="transmembrane region" description="Helical" evidence="10">
    <location>
        <begin position="548"/>
        <end position="575"/>
    </location>
</feature>
<sequence>MALSCERAAAPVDFHPPSAAPLSPSRQSPILDDCGADDTLSDSDDARAYADAVRSDHSGSKVPRLRRTRSDSDLGKVVLSPAAAYAGHVQLRRRRDTLTQPIRSTGYEENDGAAETRPTALHSVDGAESDLPILPFRSSTTQLGPGATNKRAIEDVISETAAWRDVELARGSEIAGEAATEARRRRRSASVESKASSVPSNEKAADTSPYPEVRASVPGDDDPDALVLTLRVWLIGLAFCAVVSAVNAYWGAQFPAPVVTPLVTQILAYPIGLAFAKYLPGWTYSPPTWARYCGIPRKLSLNPGPFSRKELTLLTMMANISTAAPWAYGFTFTAEQGYDRHVSFGFEILFVLSSQTLGYGIAGLTRRFLVWPASMIWPQTLVYCAVLGSMTDSARKGWHQATQLRFFAVALMGAFCWYWFPGFLFSALSAFSWICWIAPDNVVINQLFGVSSGLGMGIFTFDWVQIAAVYEPLVSPWWSQVNFAGGFVLLFWIVTPILYYTNTWDTAYLSINSKSVYDRFGEPYNTTRILYDEHMRLNATAYAEYSPVFLPITFLVTYTGQFALAAALLVHTALYHGPELVRRFRRPFAPRIDDDVHINLMRTYPDVPDWWYGALLAITLGLAMTTVALPAPFKAFPVIMPPWALLAAFAVACLYFVPSGIISATSAFTASPPRTAEQPRRLLSQRFDGANRRLSSSRQPGSEYGTNARSIPVPPDVASDWRAFLQLFKVYTLQLGNQGIYYSQGLKLAHYQKVPPRATFSGSLLRGAPRGLRLTRRPATVQVVATAMTSFVQVGVRRWLMARNASPCARDQNGGLDCPMIQTWFSTSTFWCVRVPGERFHSMLLYALFAGALAPVPLWIIARRWPGRWTSWVNLPLFLTSTVSVPPATGINFLAPLIVGFIFRAFAPLSTSSISLRDVSAEYYLRAKKTRWWARHNYLLSAGLDTGTAICGIVMYLTLQLPKSGSLSLDWWGNTVYTKTADWLGTPYKTPPPEGFGPRSW</sequence>
<reference evidence="11 12" key="1">
    <citation type="journal article" date="2018" name="Front. Microbiol.">
        <title>Prospects for Fungal Bioremediation of Acidic Radioactive Waste Sites: Characterization and Genome Sequence of Rhodotorula taiwanensis MD1149.</title>
        <authorList>
            <person name="Tkavc R."/>
            <person name="Matrosova V.Y."/>
            <person name="Grichenko O.E."/>
            <person name="Gostincar C."/>
            <person name="Volpe R.P."/>
            <person name="Klimenkova P."/>
            <person name="Gaidamakova E.K."/>
            <person name="Zhou C.E."/>
            <person name="Stewart B.J."/>
            <person name="Lyman M.G."/>
            <person name="Malfatti S.A."/>
            <person name="Rubinfeld B."/>
            <person name="Courtot M."/>
            <person name="Singh J."/>
            <person name="Dalgard C.L."/>
            <person name="Hamilton T."/>
            <person name="Frey K.G."/>
            <person name="Gunde-Cimerman N."/>
            <person name="Dugan L."/>
            <person name="Daly M.J."/>
        </authorList>
    </citation>
    <scope>NUCLEOTIDE SEQUENCE [LARGE SCALE GENOMIC DNA]</scope>
    <source>
        <strain evidence="11 12">MD1149</strain>
    </source>
</reference>
<evidence type="ECO:0000313" key="11">
    <source>
        <dbReference type="EMBL" id="POY72750.1"/>
    </source>
</evidence>
<keyword evidence="5" id="KW-0571">Peptide transport</keyword>
<dbReference type="Pfam" id="PF03169">
    <property type="entry name" value="OPT"/>
    <property type="match status" value="1"/>
</dbReference>
<dbReference type="AlphaFoldDB" id="A0A2S5B7K1"/>
<keyword evidence="12" id="KW-1185">Reference proteome</keyword>
<feature type="transmembrane region" description="Helical" evidence="10">
    <location>
        <begin position="230"/>
        <end position="250"/>
    </location>
</feature>
<feature type="transmembrane region" description="Helical" evidence="10">
    <location>
        <begin position="262"/>
        <end position="279"/>
    </location>
</feature>
<dbReference type="InterPro" id="IPR004648">
    <property type="entry name" value="Oligpept_transpt"/>
</dbReference>
<organism evidence="11 12">
    <name type="scientific">Rhodotorula taiwanensis</name>
    <dbReference type="NCBI Taxonomy" id="741276"/>
    <lineage>
        <taxon>Eukaryota</taxon>
        <taxon>Fungi</taxon>
        <taxon>Dikarya</taxon>
        <taxon>Basidiomycota</taxon>
        <taxon>Pucciniomycotina</taxon>
        <taxon>Microbotryomycetes</taxon>
        <taxon>Sporidiobolales</taxon>
        <taxon>Sporidiobolaceae</taxon>
        <taxon>Rhodotorula</taxon>
    </lineage>
</organism>
<feature type="transmembrane region" description="Helical" evidence="10">
    <location>
        <begin position="446"/>
        <end position="469"/>
    </location>
</feature>
<feature type="transmembrane region" description="Helical" evidence="10">
    <location>
        <begin position="885"/>
        <end position="907"/>
    </location>
</feature>
<feature type="transmembrane region" description="Helical" evidence="10">
    <location>
        <begin position="938"/>
        <end position="959"/>
    </location>
</feature>
<gene>
    <name evidence="11" type="ORF">BMF94_4157</name>
</gene>
<evidence type="ECO:0000313" key="12">
    <source>
        <dbReference type="Proteomes" id="UP000237144"/>
    </source>
</evidence>
<feature type="transmembrane region" description="Helical" evidence="10">
    <location>
        <begin position="311"/>
        <end position="330"/>
    </location>
</feature>
<keyword evidence="4 10" id="KW-0812">Transmembrane</keyword>
<feature type="compositionally biased region" description="Basic and acidic residues" evidence="9">
    <location>
        <begin position="44"/>
        <end position="59"/>
    </location>
</feature>
<dbReference type="NCBIfam" id="TIGR00728">
    <property type="entry name" value="OPT_sfam"/>
    <property type="match status" value="1"/>
</dbReference>
<protein>
    <submittedName>
        <fullName evidence="11">Uncharacterized protein</fullName>
    </submittedName>
</protein>
<accession>A0A2S5B7K1</accession>
<feature type="region of interest" description="Disordered" evidence="9">
    <location>
        <begin position="176"/>
        <end position="216"/>
    </location>
</feature>
<evidence type="ECO:0000256" key="2">
    <source>
        <dbReference type="ARBA" id="ARBA00008807"/>
    </source>
</evidence>
<evidence type="ECO:0000256" key="4">
    <source>
        <dbReference type="ARBA" id="ARBA00022692"/>
    </source>
</evidence>
<feature type="transmembrane region" description="Helical" evidence="10">
    <location>
        <begin position="406"/>
        <end position="434"/>
    </location>
</feature>
<feature type="transmembrane region" description="Helical" evidence="10">
    <location>
        <begin position="368"/>
        <end position="386"/>
    </location>
</feature>
<keyword evidence="3" id="KW-0813">Transport</keyword>
<dbReference type="InterPro" id="IPR004813">
    <property type="entry name" value="OPT"/>
</dbReference>
<keyword evidence="8 10" id="KW-0472">Membrane</keyword>
<evidence type="ECO:0000256" key="1">
    <source>
        <dbReference type="ARBA" id="ARBA00004141"/>
    </source>
</evidence>
<keyword evidence="6" id="KW-0653">Protein transport</keyword>
<evidence type="ECO:0000256" key="3">
    <source>
        <dbReference type="ARBA" id="ARBA00022448"/>
    </source>
</evidence>
<evidence type="ECO:0000256" key="5">
    <source>
        <dbReference type="ARBA" id="ARBA00022856"/>
    </source>
</evidence>
<comment type="similarity">
    <text evidence="2">Belongs to the oligopeptide OPT transporter family.</text>
</comment>
<dbReference type="PANTHER" id="PTHR22601">
    <property type="entry name" value="ISP4 LIKE PROTEIN"/>
    <property type="match status" value="1"/>
</dbReference>